<dbReference type="GO" id="GO:0016114">
    <property type="term" value="P:terpenoid biosynthetic process"/>
    <property type="evidence" value="ECO:0007669"/>
    <property type="project" value="UniProtKB-UniRule"/>
</dbReference>
<evidence type="ECO:0000256" key="3">
    <source>
        <dbReference type="ARBA" id="ARBA00011738"/>
    </source>
</evidence>
<keyword evidence="4 10" id="KW-0808">Transferase</keyword>
<dbReference type="SMART" id="SM00861">
    <property type="entry name" value="Transket_pyr"/>
    <property type="match status" value="1"/>
</dbReference>
<dbReference type="NCBIfam" id="NF003933">
    <property type="entry name" value="PRK05444.2-2"/>
    <property type="match status" value="1"/>
</dbReference>
<proteinExistence type="inferred from homology"/>
<dbReference type="Gene3D" id="3.40.50.970">
    <property type="match status" value="2"/>
</dbReference>
<feature type="binding site" evidence="10">
    <location>
        <position position="284"/>
    </location>
    <ligand>
        <name>thiamine diphosphate</name>
        <dbReference type="ChEBI" id="CHEBI:58937"/>
    </ligand>
</feature>
<dbReference type="GO" id="GO:0005829">
    <property type="term" value="C:cytosol"/>
    <property type="evidence" value="ECO:0007669"/>
    <property type="project" value="TreeGrafter"/>
</dbReference>
<dbReference type="PANTHER" id="PTHR43322:SF5">
    <property type="entry name" value="1-DEOXY-D-XYLULOSE-5-PHOSPHATE SYNTHASE, CHLOROPLASTIC"/>
    <property type="match status" value="1"/>
</dbReference>
<dbReference type="RefSeq" id="WP_006905964.1">
    <property type="nucleotide sequence ID" value="NZ_GG665866.1"/>
</dbReference>
<feature type="binding site" evidence="10">
    <location>
        <begin position="145"/>
        <end position="146"/>
    </location>
    <ligand>
        <name>thiamine diphosphate</name>
        <dbReference type="ChEBI" id="CHEBI:58937"/>
    </ligand>
</feature>
<dbReference type="CDD" id="cd07033">
    <property type="entry name" value="TPP_PYR_DXS_TK_like"/>
    <property type="match status" value="1"/>
</dbReference>
<dbReference type="AlphaFoldDB" id="C4GAK2"/>
<keyword evidence="7 10" id="KW-0784">Thiamine biosynthesis</keyword>
<evidence type="ECO:0000313" key="12">
    <source>
        <dbReference type="EMBL" id="EEP28145.1"/>
    </source>
</evidence>
<dbReference type="InterPro" id="IPR009014">
    <property type="entry name" value="Transketo_C/PFOR_II"/>
</dbReference>
<evidence type="ECO:0000256" key="7">
    <source>
        <dbReference type="ARBA" id="ARBA00022977"/>
    </source>
</evidence>
<dbReference type="InterPro" id="IPR049557">
    <property type="entry name" value="Transketolase_CS"/>
</dbReference>
<comment type="function">
    <text evidence="10">Catalyzes the acyloin condensation reaction between C atoms 2 and 3 of pyruvate and glyceraldehyde 3-phosphate to yield 1-deoxy-D-xylulose-5-phosphate (DXP).</text>
</comment>
<dbReference type="UniPathway" id="UPA00064">
    <property type="reaction ID" value="UER00091"/>
</dbReference>
<dbReference type="PROSITE" id="PS00801">
    <property type="entry name" value="TRANSKETOLASE_1"/>
    <property type="match status" value="1"/>
</dbReference>
<dbReference type="HAMAP" id="MF_00315">
    <property type="entry name" value="DXP_synth"/>
    <property type="match status" value="1"/>
</dbReference>
<comment type="cofactor">
    <cofactor evidence="10">
        <name>thiamine diphosphate</name>
        <dbReference type="ChEBI" id="CHEBI:58937"/>
    </cofactor>
    <text evidence="10">Binds 1 thiamine pyrophosphate per subunit.</text>
</comment>
<evidence type="ECO:0000313" key="13">
    <source>
        <dbReference type="Proteomes" id="UP000003494"/>
    </source>
</evidence>
<dbReference type="Pfam" id="PF02779">
    <property type="entry name" value="Transket_pyr"/>
    <property type="match status" value="1"/>
</dbReference>
<comment type="subunit">
    <text evidence="3 10">Homodimer.</text>
</comment>
<dbReference type="eggNOG" id="COG1154">
    <property type="taxonomic scope" value="Bacteria"/>
</dbReference>
<dbReference type="GO" id="GO:0019288">
    <property type="term" value="P:isopentenyl diphosphate biosynthetic process, methylerythritol 4-phosphate pathway"/>
    <property type="evidence" value="ECO:0007669"/>
    <property type="project" value="TreeGrafter"/>
</dbReference>
<gene>
    <name evidence="10 12" type="primary">dxs</name>
    <name evidence="12" type="ORF">GCWU000342_00953</name>
</gene>
<keyword evidence="8 10" id="KW-0786">Thiamine pyrophosphate</keyword>
<dbReference type="SUPFAM" id="SSF52518">
    <property type="entry name" value="Thiamin diphosphate-binding fold (THDP-binding)"/>
    <property type="match status" value="1"/>
</dbReference>
<name>C4GAK2_9FIRM</name>
<sequence length="626" mass="69188">MVLDRIQGPNDVHKLDAFEREKLAREIRSFLIEKLSVTGGHLASNLGVVELTIALHSICDLPRDQIVWDVGHQSYTHKILTGRKGDFDRLRAMGGLAGFPKREESDCDIFGTGHSSTSISAGLGLAVARELKGEDYKIFSVIGDGAMTGGMVYEALNNAAEFKKNFVIILNDNNMSISRNVGGLSMNLARMRTSENYKNFKSGMQSSLEKIPVYGNRIVDRMRKTKEGIKQLVIPGMMFEQMGIMYLGPIDGSDIEGMRQIFLEATKIEGPVIVHVLTTKGRGFAPAERHPAKFHGTAPYDMATGLPLKNPATTYTDVFSTVMRKMGGRNDRLLALTAAMETGTGLVRFHNRYPGRFFDVGIAEQHAVTFAAGLASQGLIPVFAVYSSFLQRAFDQILHDVAIQKLHVIFAIDRAGLVGPDGETHQGIFDLSYLSLIPNMVILAPKNKWELSDMLKWAIDTEGPVAIRYPRGAAFDGLREFREPIQRGRAEEIYPLRGRGTKMILLAPIGSMVERALRLRELLLQAGYDVALVNMRFAKPVDEAILADYANRVDLVVPMEENVLAGGFGEHVEICLKEIGYRGKTFLVGFADHFIPHGSVEALMEEEGLTAEKISRKIISLLSSEE</sequence>
<dbReference type="NCBIfam" id="TIGR00204">
    <property type="entry name" value="dxs"/>
    <property type="match status" value="1"/>
</dbReference>
<organism evidence="12 13">
    <name type="scientific">Shuttleworthella satelles DSM 14600</name>
    <dbReference type="NCBI Taxonomy" id="626523"/>
    <lineage>
        <taxon>Bacteria</taxon>
        <taxon>Bacillati</taxon>
        <taxon>Bacillota</taxon>
        <taxon>Clostridia</taxon>
        <taxon>Lachnospirales</taxon>
        <taxon>Lachnospiraceae</taxon>
        <taxon>Shuttleworthella</taxon>
    </lineage>
</organism>
<protein>
    <recommendedName>
        <fullName evidence="10">1-deoxy-D-xylulose-5-phosphate synthase</fullName>
        <ecNumber evidence="10">2.2.1.7</ecNumber>
    </recommendedName>
    <alternativeName>
        <fullName evidence="10">1-deoxyxylulose-5-phosphate synthase</fullName>
        <shortName evidence="10">DXP synthase</shortName>
        <shortName evidence="10">DXPS</shortName>
    </alternativeName>
</protein>
<dbReference type="FunFam" id="3.40.50.970:FF:000005">
    <property type="entry name" value="1-deoxy-D-xylulose-5-phosphate synthase"/>
    <property type="match status" value="1"/>
</dbReference>
<evidence type="ECO:0000256" key="9">
    <source>
        <dbReference type="ARBA" id="ARBA00023229"/>
    </source>
</evidence>
<dbReference type="InterPro" id="IPR033248">
    <property type="entry name" value="Transketolase_C"/>
</dbReference>
<evidence type="ECO:0000256" key="4">
    <source>
        <dbReference type="ARBA" id="ARBA00022679"/>
    </source>
</evidence>
<dbReference type="Gene3D" id="3.40.50.920">
    <property type="match status" value="1"/>
</dbReference>
<dbReference type="GO" id="GO:0009228">
    <property type="term" value="P:thiamine biosynthetic process"/>
    <property type="evidence" value="ECO:0007669"/>
    <property type="project" value="UniProtKB-UniRule"/>
</dbReference>
<accession>C4GAK2</accession>
<comment type="catalytic activity">
    <reaction evidence="10">
        <text>D-glyceraldehyde 3-phosphate + pyruvate + H(+) = 1-deoxy-D-xylulose 5-phosphate + CO2</text>
        <dbReference type="Rhea" id="RHEA:12605"/>
        <dbReference type="ChEBI" id="CHEBI:15361"/>
        <dbReference type="ChEBI" id="CHEBI:15378"/>
        <dbReference type="ChEBI" id="CHEBI:16526"/>
        <dbReference type="ChEBI" id="CHEBI:57792"/>
        <dbReference type="ChEBI" id="CHEBI:59776"/>
        <dbReference type="EC" id="2.2.1.7"/>
    </reaction>
</comment>
<evidence type="ECO:0000259" key="11">
    <source>
        <dbReference type="SMART" id="SM00861"/>
    </source>
</evidence>
<dbReference type="InterPro" id="IPR005477">
    <property type="entry name" value="Dxylulose-5-P_synthase"/>
</dbReference>
<dbReference type="EC" id="2.2.1.7" evidence="10"/>
<feature type="binding site" evidence="10">
    <location>
        <position position="364"/>
    </location>
    <ligand>
        <name>thiamine diphosphate</name>
        <dbReference type="ChEBI" id="CHEBI:58937"/>
    </ligand>
</feature>
<evidence type="ECO:0000256" key="5">
    <source>
        <dbReference type="ARBA" id="ARBA00022723"/>
    </source>
</evidence>
<feature type="binding site" evidence="10">
    <location>
        <begin position="113"/>
        <end position="115"/>
    </location>
    <ligand>
        <name>thiamine diphosphate</name>
        <dbReference type="ChEBI" id="CHEBI:58937"/>
    </ligand>
</feature>
<feature type="binding site" evidence="10">
    <location>
        <position position="72"/>
    </location>
    <ligand>
        <name>thiamine diphosphate</name>
        <dbReference type="ChEBI" id="CHEBI:58937"/>
    </ligand>
</feature>
<evidence type="ECO:0000256" key="8">
    <source>
        <dbReference type="ARBA" id="ARBA00023052"/>
    </source>
</evidence>
<evidence type="ECO:0000256" key="2">
    <source>
        <dbReference type="ARBA" id="ARBA00011081"/>
    </source>
</evidence>
<evidence type="ECO:0000256" key="1">
    <source>
        <dbReference type="ARBA" id="ARBA00004980"/>
    </source>
</evidence>
<comment type="caution">
    <text evidence="12">The sequence shown here is derived from an EMBL/GenBank/DDBJ whole genome shotgun (WGS) entry which is preliminary data.</text>
</comment>
<comment type="pathway">
    <text evidence="1 10">Metabolic intermediate biosynthesis; 1-deoxy-D-xylulose 5-phosphate biosynthesis; 1-deoxy-D-xylulose 5-phosphate from D-glyceraldehyde 3-phosphate and pyruvate: step 1/1.</text>
</comment>
<dbReference type="InterPro" id="IPR020826">
    <property type="entry name" value="Transketolase_BS"/>
</dbReference>
<dbReference type="GO" id="GO:0000287">
    <property type="term" value="F:magnesium ion binding"/>
    <property type="evidence" value="ECO:0007669"/>
    <property type="project" value="UniProtKB-UniRule"/>
</dbReference>
<dbReference type="Pfam" id="PF02780">
    <property type="entry name" value="Transketolase_C"/>
    <property type="match status" value="1"/>
</dbReference>
<dbReference type="GO" id="GO:0030976">
    <property type="term" value="F:thiamine pyrophosphate binding"/>
    <property type="evidence" value="ECO:0007669"/>
    <property type="project" value="UniProtKB-UniRule"/>
</dbReference>
<dbReference type="Proteomes" id="UP000003494">
    <property type="component" value="Unassembled WGS sequence"/>
</dbReference>
<evidence type="ECO:0000256" key="10">
    <source>
        <dbReference type="HAMAP-Rule" id="MF_00315"/>
    </source>
</evidence>
<feature type="binding site" evidence="10">
    <location>
        <position position="173"/>
    </location>
    <ligand>
        <name>thiamine diphosphate</name>
        <dbReference type="ChEBI" id="CHEBI:58937"/>
    </ligand>
</feature>
<keyword evidence="6 10" id="KW-0460">Magnesium</keyword>
<dbReference type="PROSITE" id="PS00802">
    <property type="entry name" value="TRANSKETOLASE_2"/>
    <property type="match status" value="1"/>
</dbReference>
<dbReference type="HOGENOM" id="CLU_009227_1_4_9"/>
<comment type="similarity">
    <text evidence="2 10">Belongs to the transketolase family. DXPS subfamily.</text>
</comment>
<dbReference type="GO" id="GO:0008661">
    <property type="term" value="F:1-deoxy-D-xylulose-5-phosphate synthase activity"/>
    <property type="evidence" value="ECO:0007669"/>
    <property type="project" value="UniProtKB-UniRule"/>
</dbReference>
<reference evidence="12" key="1">
    <citation type="submission" date="2009-04" db="EMBL/GenBank/DDBJ databases">
        <authorList>
            <person name="Weinstock G."/>
            <person name="Sodergren E."/>
            <person name="Clifton S."/>
            <person name="Fulton L."/>
            <person name="Fulton B."/>
            <person name="Courtney L."/>
            <person name="Fronick C."/>
            <person name="Harrison M."/>
            <person name="Strong C."/>
            <person name="Farmer C."/>
            <person name="Delahaunty K."/>
            <person name="Markovic C."/>
            <person name="Hall O."/>
            <person name="Minx P."/>
            <person name="Tomlinson C."/>
            <person name="Mitreva M."/>
            <person name="Nelson J."/>
            <person name="Hou S."/>
            <person name="Wollam A."/>
            <person name="Pepin K.H."/>
            <person name="Johnson M."/>
            <person name="Bhonagiri V."/>
            <person name="Nash W.E."/>
            <person name="Warren W."/>
            <person name="Chinwalla A."/>
            <person name="Mardis E.R."/>
            <person name="Wilson R.K."/>
        </authorList>
    </citation>
    <scope>NUCLEOTIDE SEQUENCE [LARGE SCALE GENOMIC DNA]</scope>
    <source>
        <strain evidence="12">DSM 14600</strain>
    </source>
</reference>
<evidence type="ECO:0000256" key="6">
    <source>
        <dbReference type="ARBA" id="ARBA00022842"/>
    </source>
</evidence>
<dbReference type="CDD" id="cd02007">
    <property type="entry name" value="TPP_DXS"/>
    <property type="match status" value="1"/>
</dbReference>
<feature type="binding site" evidence="10">
    <location>
        <position position="173"/>
    </location>
    <ligand>
        <name>Mg(2+)</name>
        <dbReference type="ChEBI" id="CHEBI:18420"/>
    </ligand>
</feature>
<comment type="cofactor">
    <cofactor evidence="10">
        <name>Mg(2+)</name>
        <dbReference type="ChEBI" id="CHEBI:18420"/>
    </cofactor>
    <text evidence="10">Binds 1 Mg(2+) ion per subunit.</text>
</comment>
<feature type="binding site" evidence="10">
    <location>
        <position position="144"/>
    </location>
    <ligand>
        <name>Mg(2+)</name>
        <dbReference type="ChEBI" id="CHEBI:18420"/>
    </ligand>
</feature>
<dbReference type="Pfam" id="PF13292">
    <property type="entry name" value="DXP_synthase_N"/>
    <property type="match status" value="1"/>
</dbReference>
<dbReference type="InterPro" id="IPR029061">
    <property type="entry name" value="THDP-binding"/>
</dbReference>
<dbReference type="EMBL" id="ACIP02000002">
    <property type="protein sequence ID" value="EEP28145.1"/>
    <property type="molecule type" value="Genomic_DNA"/>
</dbReference>
<feature type="domain" description="Transketolase-like pyrimidine-binding" evidence="11">
    <location>
        <begin position="313"/>
        <end position="477"/>
    </location>
</feature>
<keyword evidence="9 10" id="KW-0414">Isoprene biosynthesis</keyword>
<keyword evidence="5 10" id="KW-0479">Metal-binding</keyword>
<dbReference type="InterPro" id="IPR005475">
    <property type="entry name" value="Transketolase-like_Pyr-bd"/>
</dbReference>
<dbReference type="PANTHER" id="PTHR43322">
    <property type="entry name" value="1-D-DEOXYXYLULOSE 5-PHOSPHATE SYNTHASE-RELATED"/>
    <property type="match status" value="1"/>
</dbReference>
<dbReference type="SUPFAM" id="SSF52922">
    <property type="entry name" value="TK C-terminal domain-like"/>
    <property type="match status" value="1"/>
</dbReference>
<dbReference type="STRING" id="626523.GCWU000342_00953"/>
<keyword evidence="13" id="KW-1185">Reference proteome</keyword>